<feature type="region of interest" description="Disordered" evidence="3">
    <location>
        <begin position="1"/>
        <end position="32"/>
    </location>
</feature>
<dbReference type="EMBL" id="JBHSFZ010000058">
    <property type="protein sequence ID" value="MFC4595780.1"/>
    <property type="molecule type" value="Genomic_DNA"/>
</dbReference>
<evidence type="ECO:0000256" key="1">
    <source>
        <dbReference type="ARBA" id="ARBA00023125"/>
    </source>
</evidence>
<dbReference type="PROSITE" id="PS50977">
    <property type="entry name" value="HTH_TETR_2"/>
    <property type="match status" value="1"/>
</dbReference>
<dbReference type="PANTHER" id="PTHR30055">
    <property type="entry name" value="HTH-TYPE TRANSCRIPTIONAL REGULATOR RUTR"/>
    <property type="match status" value="1"/>
</dbReference>
<gene>
    <name evidence="5" type="ORF">ACFO3E_16590</name>
</gene>
<feature type="compositionally biased region" description="Basic and acidic residues" evidence="3">
    <location>
        <begin position="271"/>
        <end position="283"/>
    </location>
</feature>
<feature type="region of interest" description="Disordered" evidence="3">
    <location>
        <begin position="232"/>
        <end position="304"/>
    </location>
</feature>
<dbReference type="PRINTS" id="PR00455">
    <property type="entry name" value="HTHTETR"/>
</dbReference>
<comment type="caution">
    <text evidence="5">The sequence shown here is derived from an EMBL/GenBank/DDBJ whole genome shotgun (WGS) entry which is preliminary data.</text>
</comment>
<dbReference type="Pfam" id="PF00440">
    <property type="entry name" value="TetR_N"/>
    <property type="match status" value="1"/>
</dbReference>
<dbReference type="Proteomes" id="UP001595957">
    <property type="component" value="Unassembled WGS sequence"/>
</dbReference>
<dbReference type="Gene3D" id="1.10.10.60">
    <property type="entry name" value="Homeodomain-like"/>
    <property type="match status" value="1"/>
</dbReference>
<dbReference type="InterPro" id="IPR050109">
    <property type="entry name" value="HTH-type_TetR-like_transc_reg"/>
</dbReference>
<evidence type="ECO:0000256" key="3">
    <source>
        <dbReference type="SAM" id="MobiDB-lite"/>
    </source>
</evidence>
<accession>A0ABV9F449</accession>
<feature type="domain" description="HTH tetR-type" evidence="4">
    <location>
        <begin position="37"/>
        <end position="97"/>
    </location>
</feature>
<evidence type="ECO:0000313" key="6">
    <source>
        <dbReference type="Proteomes" id="UP001595957"/>
    </source>
</evidence>
<dbReference type="InterPro" id="IPR023772">
    <property type="entry name" value="DNA-bd_HTH_TetR-type_CS"/>
</dbReference>
<evidence type="ECO:0000259" key="4">
    <source>
        <dbReference type="PROSITE" id="PS50977"/>
    </source>
</evidence>
<dbReference type="SUPFAM" id="SSF48498">
    <property type="entry name" value="Tetracyclin repressor-like, C-terminal domain"/>
    <property type="match status" value="1"/>
</dbReference>
<sequence>MLKTRPSTATKKKAGGRNGQKITPRNQAGRPTLAELERRKGTVLEVATDLFVTQGYAETSLVDIAKQAGVATRTLYQHFGDKEAIFREVIYARRSAPLIPSPSAPHEGSLFETLMLTAQKALDYVLLENSLDLMRLMVAESRRFPDLMARVATATFARFNGNVTKVFEDLAARRLIPDGDHAESAGFFLDILLGNMAMMNYTGWQRSRPDDTILTKKIDLFILGRYGPTVAKKARSKPSSQRSPALQDLAPKPRSSKGEASRTPKAAAPKTEAKPRSKQRLDEVNDEVSPMKRSSAKKVRMATN</sequence>
<reference evidence="6" key="1">
    <citation type="journal article" date="2019" name="Int. J. Syst. Evol. Microbiol.">
        <title>The Global Catalogue of Microorganisms (GCM) 10K type strain sequencing project: providing services to taxonomists for standard genome sequencing and annotation.</title>
        <authorList>
            <consortium name="The Broad Institute Genomics Platform"/>
            <consortium name="The Broad Institute Genome Sequencing Center for Infectious Disease"/>
            <person name="Wu L."/>
            <person name="Ma J."/>
        </authorList>
    </citation>
    <scope>NUCLEOTIDE SEQUENCE [LARGE SCALE GENOMIC DNA]</scope>
    <source>
        <strain evidence="6">NBRC 103632</strain>
    </source>
</reference>
<dbReference type="InterPro" id="IPR036271">
    <property type="entry name" value="Tet_transcr_reg_TetR-rel_C_sf"/>
</dbReference>
<dbReference type="RefSeq" id="WP_380806397.1">
    <property type="nucleotide sequence ID" value="NZ_JBHSFZ010000058.1"/>
</dbReference>
<keyword evidence="1 2" id="KW-0238">DNA-binding</keyword>
<evidence type="ECO:0000256" key="2">
    <source>
        <dbReference type="PROSITE-ProRule" id="PRU00335"/>
    </source>
</evidence>
<dbReference type="InterPro" id="IPR001647">
    <property type="entry name" value="HTH_TetR"/>
</dbReference>
<dbReference type="PROSITE" id="PS01081">
    <property type="entry name" value="HTH_TETR_1"/>
    <property type="match status" value="1"/>
</dbReference>
<dbReference type="Pfam" id="PF14246">
    <property type="entry name" value="TetR_C_7"/>
    <property type="match status" value="1"/>
</dbReference>
<proteinExistence type="predicted"/>
<dbReference type="SUPFAM" id="SSF46689">
    <property type="entry name" value="Homeodomain-like"/>
    <property type="match status" value="1"/>
</dbReference>
<evidence type="ECO:0000313" key="5">
    <source>
        <dbReference type="EMBL" id="MFC4595780.1"/>
    </source>
</evidence>
<dbReference type="InterPro" id="IPR039536">
    <property type="entry name" value="TetR_C_Proteobacteria"/>
</dbReference>
<dbReference type="InterPro" id="IPR009057">
    <property type="entry name" value="Homeodomain-like_sf"/>
</dbReference>
<protein>
    <submittedName>
        <fullName evidence="5">TetR/AcrR family transcriptional regulator</fullName>
    </submittedName>
</protein>
<keyword evidence="6" id="KW-1185">Reference proteome</keyword>
<name>A0ABV9F449_9SPHN</name>
<dbReference type="PANTHER" id="PTHR30055:SF223">
    <property type="entry name" value="HTH-TYPE TRANSCRIPTIONAL REGULATOR UIDR"/>
    <property type="match status" value="1"/>
</dbReference>
<organism evidence="5 6">
    <name type="scientific">Sphingobium tyrosinilyticum</name>
    <dbReference type="NCBI Taxonomy" id="2715436"/>
    <lineage>
        <taxon>Bacteria</taxon>
        <taxon>Pseudomonadati</taxon>
        <taxon>Pseudomonadota</taxon>
        <taxon>Alphaproteobacteria</taxon>
        <taxon>Sphingomonadales</taxon>
        <taxon>Sphingomonadaceae</taxon>
        <taxon>Sphingobium</taxon>
    </lineage>
</organism>
<feature type="compositionally biased region" description="Basic residues" evidence="3">
    <location>
        <begin position="294"/>
        <end position="304"/>
    </location>
</feature>
<feature type="DNA-binding region" description="H-T-H motif" evidence="2">
    <location>
        <begin position="60"/>
        <end position="79"/>
    </location>
</feature>
<dbReference type="Gene3D" id="1.10.357.10">
    <property type="entry name" value="Tetracycline Repressor, domain 2"/>
    <property type="match status" value="1"/>
</dbReference>